<dbReference type="Proteomes" id="UP000789920">
    <property type="component" value="Unassembled WGS sequence"/>
</dbReference>
<proteinExistence type="predicted"/>
<evidence type="ECO:0000313" key="2">
    <source>
        <dbReference type="Proteomes" id="UP000789920"/>
    </source>
</evidence>
<sequence>VDRIAHKHFMCEPCYNSCQKSTNLPITIPNLWEPDIPWEFI</sequence>
<feature type="non-terminal residue" evidence="1">
    <location>
        <position position="1"/>
    </location>
</feature>
<name>A0ACA9SLW2_9GLOM</name>
<dbReference type="EMBL" id="CAJVQC010127927">
    <property type="protein sequence ID" value="CAG8840812.1"/>
    <property type="molecule type" value="Genomic_DNA"/>
</dbReference>
<organism evidence="1 2">
    <name type="scientific">Racocetra persica</name>
    <dbReference type="NCBI Taxonomy" id="160502"/>
    <lineage>
        <taxon>Eukaryota</taxon>
        <taxon>Fungi</taxon>
        <taxon>Fungi incertae sedis</taxon>
        <taxon>Mucoromycota</taxon>
        <taxon>Glomeromycotina</taxon>
        <taxon>Glomeromycetes</taxon>
        <taxon>Diversisporales</taxon>
        <taxon>Gigasporaceae</taxon>
        <taxon>Racocetra</taxon>
    </lineage>
</organism>
<keyword evidence="2" id="KW-1185">Reference proteome</keyword>
<accession>A0ACA9SLW2</accession>
<reference evidence="1" key="1">
    <citation type="submission" date="2021-06" db="EMBL/GenBank/DDBJ databases">
        <authorList>
            <person name="Kallberg Y."/>
            <person name="Tangrot J."/>
            <person name="Rosling A."/>
        </authorList>
    </citation>
    <scope>NUCLEOTIDE SEQUENCE</scope>
    <source>
        <strain evidence="1">MA461A</strain>
    </source>
</reference>
<gene>
    <name evidence="1" type="ORF">RPERSI_LOCUS31588</name>
</gene>
<protein>
    <submittedName>
        <fullName evidence="1">32963_t:CDS:1</fullName>
    </submittedName>
</protein>
<comment type="caution">
    <text evidence="1">The sequence shown here is derived from an EMBL/GenBank/DDBJ whole genome shotgun (WGS) entry which is preliminary data.</text>
</comment>
<evidence type="ECO:0000313" key="1">
    <source>
        <dbReference type="EMBL" id="CAG8840812.1"/>
    </source>
</evidence>